<protein>
    <submittedName>
        <fullName evidence="2">VOC family protein</fullName>
    </submittedName>
</protein>
<dbReference type="AlphaFoldDB" id="A0AAE3U1Q7"/>
<dbReference type="Proteomes" id="UP001161580">
    <property type="component" value="Unassembled WGS sequence"/>
</dbReference>
<sequence>MAASGTFAWNELLTSDPQRAMEFFARTLGWTFSRFDIGAPYWVIHACETMVGGPGAITAGDLDTADSYWLAFIEVDEINRRYARAINLGATEIRGPHDVPEVGRVAVLRDPTGGLIGWIQSAVSN</sequence>
<dbReference type="InterPro" id="IPR041581">
    <property type="entry name" value="Glyoxalase_6"/>
</dbReference>
<dbReference type="PANTHER" id="PTHR33993:SF14">
    <property type="entry name" value="GB|AAF24581.1"/>
    <property type="match status" value="1"/>
</dbReference>
<proteinExistence type="predicted"/>
<dbReference type="InterPro" id="IPR037523">
    <property type="entry name" value="VOC_core"/>
</dbReference>
<gene>
    <name evidence="2" type="ORF">MRS75_00385</name>
</gene>
<dbReference type="InterPro" id="IPR029068">
    <property type="entry name" value="Glyas_Bleomycin-R_OHBP_Dase"/>
</dbReference>
<evidence type="ECO:0000313" key="3">
    <source>
        <dbReference type="Proteomes" id="UP001161580"/>
    </source>
</evidence>
<dbReference type="EMBL" id="JALDYZ010000001">
    <property type="protein sequence ID" value="MDI7920533.1"/>
    <property type="molecule type" value="Genomic_DNA"/>
</dbReference>
<keyword evidence="3" id="KW-1185">Reference proteome</keyword>
<reference evidence="2" key="1">
    <citation type="submission" date="2022-03" db="EMBL/GenBank/DDBJ databases">
        <title>Fererhizobium litorale gen. nov., sp. nov., isolated from sandy sediments of the Sea of Japan seashore.</title>
        <authorList>
            <person name="Romanenko L."/>
            <person name="Kurilenko V."/>
            <person name="Otstavnykh N."/>
            <person name="Svetashev V."/>
            <person name="Tekutyeva L."/>
            <person name="Isaeva M."/>
            <person name="Mikhailov V."/>
        </authorList>
    </citation>
    <scope>NUCLEOTIDE SEQUENCE</scope>
    <source>
        <strain evidence="2">KMM 9576</strain>
    </source>
</reference>
<dbReference type="PROSITE" id="PS51819">
    <property type="entry name" value="VOC"/>
    <property type="match status" value="1"/>
</dbReference>
<dbReference type="Gene3D" id="3.10.180.10">
    <property type="entry name" value="2,3-Dihydroxybiphenyl 1,2-Dioxygenase, domain 1"/>
    <property type="match status" value="1"/>
</dbReference>
<dbReference type="SUPFAM" id="SSF54593">
    <property type="entry name" value="Glyoxalase/Bleomycin resistance protein/Dihydroxybiphenyl dioxygenase"/>
    <property type="match status" value="1"/>
</dbReference>
<name>A0AAE3U1Q7_9HYPH</name>
<dbReference type="RefSeq" id="WP_311784730.1">
    <property type="nucleotide sequence ID" value="NZ_JALDYY010000001.1"/>
</dbReference>
<dbReference type="CDD" id="cd07247">
    <property type="entry name" value="SgaA_N_like"/>
    <property type="match status" value="1"/>
</dbReference>
<organism evidence="2 3">
    <name type="scientific">Ferirhizobium litorale</name>
    <dbReference type="NCBI Taxonomy" id="2927786"/>
    <lineage>
        <taxon>Bacteria</taxon>
        <taxon>Pseudomonadati</taxon>
        <taxon>Pseudomonadota</taxon>
        <taxon>Alphaproteobacteria</taxon>
        <taxon>Hyphomicrobiales</taxon>
        <taxon>Rhizobiaceae</taxon>
        <taxon>Ferirhizobium</taxon>
    </lineage>
</organism>
<comment type="caution">
    <text evidence="2">The sequence shown here is derived from an EMBL/GenBank/DDBJ whole genome shotgun (WGS) entry which is preliminary data.</text>
</comment>
<dbReference type="Pfam" id="PF18029">
    <property type="entry name" value="Glyoxalase_6"/>
    <property type="match status" value="1"/>
</dbReference>
<dbReference type="PANTHER" id="PTHR33993">
    <property type="entry name" value="GLYOXALASE-RELATED"/>
    <property type="match status" value="1"/>
</dbReference>
<evidence type="ECO:0000259" key="1">
    <source>
        <dbReference type="PROSITE" id="PS51819"/>
    </source>
</evidence>
<evidence type="ECO:0000313" key="2">
    <source>
        <dbReference type="EMBL" id="MDI7920533.1"/>
    </source>
</evidence>
<accession>A0AAE3U1Q7</accession>
<feature type="domain" description="VOC" evidence="1">
    <location>
        <begin position="6"/>
        <end position="121"/>
    </location>
</feature>
<dbReference type="InterPro" id="IPR052164">
    <property type="entry name" value="Anthracycline_SecMetBiosynth"/>
</dbReference>